<dbReference type="GO" id="GO:0015421">
    <property type="term" value="F:ABC-type oligopeptide transporter activity"/>
    <property type="evidence" value="ECO:0007669"/>
    <property type="project" value="TreeGrafter"/>
</dbReference>
<evidence type="ECO:0000313" key="1">
    <source>
        <dbReference type="EMBL" id="PJC49673.1"/>
    </source>
</evidence>
<dbReference type="InterPro" id="IPR039421">
    <property type="entry name" value="Type_1_exporter"/>
</dbReference>
<proteinExistence type="predicted"/>
<sequence length="102" mass="11356">QRVAIARAILKNAPILILDEATSSLDSHSESLIQDALVKLIKGKTTIVIAHRLSTIRQMDRIIVLDKGKIIEDGTHEELLNKESGLYKKLWDLQAGGFKNII</sequence>
<organism evidence="1 2">
    <name type="scientific">Candidatus Nomurabacteria bacterium CG_4_9_14_0_2_um_filter_32_10</name>
    <dbReference type="NCBI Taxonomy" id="1974729"/>
    <lineage>
        <taxon>Bacteria</taxon>
        <taxon>Candidatus Nomuraibacteriota</taxon>
    </lineage>
</organism>
<dbReference type="PANTHER" id="PTHR43394">
    <property type="entry name" value="ATP-DEPENDENT PERMEASE MDL1, MITOCHONDRIAL"/>
    <property type="match status" value="1"/>
</dbReference>
<reference evidence="2" key="1">
    <citation type="submission" date="2017-09" db="EMBL/GenBank/DDBJ databases">
        <title>Depth-based differentiation of microbial function through sediment-hosted aquifers and enrichment of novel symbionts in the deep terrestrial subsurface.</title>
        <authorList>
            <person name="Probst A.J."/>
            <person name="Ladd B."/>
            <person name="Jarett J.K."/>
            <person name="Geller-Mcgrath D.E."/>
            <person name="Sieber C.M.K."/>
            <person name="Emerson J.B."/>
            <person name="Anantharaman K."/>
            <person name="Thomas B.C."/>
            <person name="Malmstrom R."/>
            <person name="Stieglmeier M."/>
            <person name="Klingl A."/>
            <person name="Woyke T."/>
            <person name="Ryan C.M."/>
            <person name="Banfield J.F."/>
        </authorList>
    </citation>
    <scope>NUCLEOTIDE SEQUENCE [LARGE SCALE GENOMIC DNA]</scope>
</reference>
<protein>
    <submittedName>
        <fullName evidence="1">ABC transporter permease</fullName>
    </submittedName>
</protein>
<dbReference type="PANTHER" id="PTHR43394:SF1">
    <property type="entry name" value="ATP-BINDING CASSETTE SUB-FAMILY B MEMBER 10, MITOCHONDRIAL"/>
    <property type="match status" value="1"/>
</dbReference>
<gene>
    <name evidence="1" type="ORF">CO033_00320</name>
</gene>
<dbReference type="GO" id="GO:0090374">
    <property type="term" value="P:oligopeptide export from mitochondrion"/>
    <property type="evidence" value="ECO:0007669"/>
    <property type="project" value="TreeGrafter"/>
</dbReference>
<evidence type="ECO:0000313" key="2">
    <source>
        <dbReference type="Proteomes" id="UP000231300"/>
    </source>
</evidence>
<dbReference type="Proteomes" id="UP000231300">
    <property type="component" value="Unassembled WGS sequence"/>
</dbReference>
<name>A0A2J0N461_9BACT</name>
<feature type="non-terminal residue" evidence="1">
    <location>
        <position position="1"/>
    </location>
</feature>
<accession>A0A2J0N461</accession>
<dbReference type="AlphaFoldDB" id="A0A2J0N461"/>
<dbReference type="SUPFAM" id="SSF52540">
    <property type="entry name" value="P-loop containing nucleoside triphosphate hydrolases"/>
    <property type="match status" value="1"/>
</dbReference>
<comment type="caution">
    <text evidence="1">The sequence shown here is derived from an EMBL/GenBank/DDBJ whole genome shotgun (WGS) entry which is preliminary data.</text>
</comment>
<dbReference type="InterPro" id="IPR027417">
    <property type="entry name" value="P-loop_NTPase"/>
</dbReference>
<dbReference type="EMBL" id="PFRK01000007">
    <property type="protein sequence ID" value="PJC49673.1"/>
    <property type="molecule type" value="Genomic_DNA"/>
</dbReference>
<dbReference type="Gene3D" id="3.40.50.300">
    <property type="entry name" value="P-loop containing nucleotide triphosphate hydrolases"/>
    <property type="match status" value="1"/>
</dbReference>